<dbReference type="InterPro" id="IPR055187">
    <property type="entry name" value="C2CH-3rd_BIRD-IDD"/>
</dbReference>
<dbReference type="GO" id="GO:0008270">
    <property type="term" value="F:zinc ion binding"/>
    <property type="evidence" value="ECO:0007669"/>
    <property type="project" value="UniProtKB-KW"/>
</dbReference>
<feature type="domain" description="BIRD-IDD transcription factor fourth C2HC zinc finger" evidence="8">
    <location>
        <begin position="274"/>
        <end position="313"/>
    </location>
</feature>
<feature type="compositionally biased region" description="Polar residues" evidence="7">
    <location>
        <begin position="533"/>
        <end position="542"/>
    </location>
</feature>
<keyword evidence="3" id="KW-0863">Zinc-finger</keyword>
<dbReference type="AlphaFoldDB" id="M8BLT9"/>
<evidence type="ECO:0000256" key="2">
    <source>
        <dbReference type="ARBA" id="ARBA00022737"/>
    </source>
</evidence>
<feature type="region of interest" description="Disordered" evidence="7">
    <location>
        <begin position="533"/>
        <end position="552"/>
    </location>
</feature>
<dbReference type="GO" id="GO:0005634">
    <property type="term" value="C:nucleus"/>
    <property type="evidence" value="ECO:0007669"/>
    <property type="project" value="TreeGrafter"/>
</dbReference>
<dbReference type="PANTHER" id="PTHR10593:SF151">
    <property type="entry name" value="OS01G0935000 PROTEIN"/>
    <property type="match status" value="1"/>
</dbReference>
<evidence type="ECO:0000256" key="1">
    <source>
        <dbReference type="ARBA" id="ARBA00022723"/>
    </source>
</evidence>
<dbReference type="InterPro" id="IPR031140">
    <property type="entry name" value="IDD1-16"/>
</dbReference>
<dbReference type="Pfam" id="PF22992">
    <property type="entry name" value="C2CH-4th_BIRD-IDD"/>
    <property type="match status" value="1"/>
</dbReference>
<feature type="domain" description="BIRD-IDD transcription factor second C2H2 zinc finger" evidence="10">
    <location>
        <begin position="209"/>
        <end position="243"/>
    </location>
</feature>
<dbReference type="InterPro" id="IPR055186">
    <property type="entry name" value="C2H2-2nd_BIRD-IDD"/>
</dbReference>
<dbReference type="EnsemblPlants" id="EMT25960">
    <property type="protein sequence ID" value="EMT25960"/>
    <property type="gene ID" value="F775_52186"/>
</dbReference>
<keyword evidence="2" id="KW-0677">Repeat</keyword>
<evidence type="ECO:0000256" key="3">
    <source>
        <dbReference type="ARBA" id="ARBA00022771"/>
    </source>
</evidence>
<organism evidence="11">
    <name type="scientific">Aegilops tauschii</name>
    <name type="common">Tausch's goatgrass</name>
    <name type="synonym">Aegilops squarrosa</name>
    <dbReference type="NCBI Taxonomy" id="37682"/>
    <lineage>
        <taxon>Eukaryota</taxon>
        <taxon>Viridiplantae</taxon>
        <taxon>Streptophyta</taxon>
        <taxon>Embryophyta</taxon>
        <taxon>Tracheophyta</taxon>
        <taxon>Spermatophyta</taxon>
        <taxon>Magnoliopsida</taxon>
        <taxon>Liliopsida</taxon>
        <taxon>Poales</taxon>
        <taxon>Poaceae</taxon>
        <taxon>BOP clade</taxon>
        <taxon>Pooideae</taxon>
        <taxon>Triticodae</taxon>
        <taxon>Triticeae</taxon>
        <taxon>Triticinae</taxon>
        <taxon>Aegilops</taxon>
    </lineage>
</organism>
<keyword evidence="6" id="KW-0804">Transcription</keyword>
<evidence type="ECO:0000256" key="6">
    <source>
        <dbReference type="ARBA" id="ARBA00023163"/>
    </source>
</evidence>
<evidence type="ECO:0000259" key="9">
    <source>
        <dbReference type="Pfam" id="PF22995"/>
    </source>
</evidence>
<dbReference type="FunFam" id="3.30.160.60:FF:000131">
    <property type="entry name" value="protein indeterminate-domain 5, chloroplastic-like"/>
    <property type="match status" value="1"/>
</dbReference>
<proteinExistence type="predicted"/>
<reference evidence="11" key="1">
    <citation type="submission" date="2015-06" db="UniProtKB">
        <authorList>
            <consortium name="EnsemblPlants"/>
        </authorList>
    </citation>
    <scope>IDENTIFICATION</scope>
</reference>
<feature type="domain" description="BIRD-IDD transcription factor third C2HC zinc finger" evidence="9">
    <location>
        <begin position="247"/>
        <end position="271"/>
    </location>
</feature>
<evidence type="ECO:0000313" key="11">
    <source>
        <dbReference type="EnsemblPlants" id="EMT25960"/>
    </source>
</evidence>
<dbReference type="InterPro" id="IPR055185">
    <property type="entry name" value="C2CH-4th_BIRD-IDD"/>
</dbReference>
<evidence type="ECO:0000256" key="7">
    <source>
        <dbReference type="SAM" id="MobiDB-lite"/>
    </source>
</evidence>
<evidence type="ECO:0000259" key="8">
    <source>
        <dbReference type="Pfam" id="PF22992"/>
    </source>
</evidence>
<evidence type="ECO:0000256" key="4">
    <source>
        <dbReference type="ARBA" id="ARBA00022833"/>
    </source>
</evidence>
<dbReference type="Pfam" id="PF22996">
    <property type="entry name" value="C2H2-2nd_BIRD-IDD"/>
    <property type="match status" value="1"/>
</dbReference>
<dbReference type="Pfam" id="PF22995">
    <property type="entry name" value="C2CH-3rd_BIRD-IDD"/>
    <property type="match status" value="1"/>
</dbReference>
<keyword evidence="4" id="KW-0862">Zinc</keyword>
<dbReference type="Gene3D" id="3.30.160.60">
    <property type="entry name" value="Classic Zinc Finger"/>
    <property type="match status" value="1"/>
</dbReference>
<evidence type="ECO:0000259" key="10">
    <source>
        <dbReference type="Pfam" id="PF22996"/>
    </source>
</evidence>
<name>M8BLT9_AEGTA</name>
<evidence type="ECO:0008006" key="12">
    <source>
        <dbReference type="Google" id="ProtNLM"/>
    </source>
</evidence>
<sequence>MARRARRARQRAREAAAALAAVDVGEAESHSTAPRMVHQSERRNRVMVDVAGTVRVPGFGEEERTSDDSFLIMKRTNGANPIFYNETKNYKMHEKDMRVSYSCGVYTQLKSSLTHIDKDGNAIERSRQLAEFWSLKVVDLVALLELAVNSGSHCWSVSTSKSLDTENHDGNDKTILASSGTRTCSCTGAATTCRGSLRQRGAEGGAAPRKRAYVCPEPACVHHDPRRALGDLTGIKKHFCRKHGEKKWKCDRCAKRYAVHSDWKAHAKVCGTREYRCDCGTLFSRRDSFVTHRAFCDALAQENSKLAQPAMNMATVASALPGQQHAHHHHNLMLPSTHADDLDMDADEASAFEPDIKSPHLKMFSDYDADAAAADNPLGCMLSSLGAAPSAFSPSSGLSMLGLHAGPSDAAAMGGCYSPGNGSLASMSATALLQKASQMGATTSSGYGLRFTPGHPGLASTMAGLDRFPCSAGRADENPRPLYNDGDNGATRNVGPVASGADNPLDDERRRRQAAGGDDVHVVDYMGVEHQRTSYGSVSSASPFADHTGPWA</sequence>
<keyword evidence="5" id="KW-0805">Transcription regulation</keyword>
<feature type="region of interest" description="Disordered" evidence="7">
    <location>
        <begin position="470"/>
        <end position="522"/>
    </location>
</feature>
<dbReference type="GO" id="GO:0003700">
    <property type="term" value="F:DNA-binding transcription factor activity"/>
    <property type="evidence" value="ECO:0007669"/>
    <property type="project" value="TreeGrafter"/>
</dbReference>
<protein>
    <recommendedName>
        <fullName evidence="12">C2H2-type domain-containing protein</fullName>
    </recommendedName>
</protein>
<dbReference type="PANTHER" id="PTHR10593">
    <property type="entry name" value="SERINE/THREONINE-PROTEIN KINASE RIO"/>
    <property type="match status" value="1"/>
</dbReference>
<evidence type="ECO:0000256" key="5">
    <source>
        <dbReference type="ARBA" id="ARBA00023015"/>
    </source>
</evidence>
<accession>M8BLT9</accession>
<keyword evidence="1" id="KW-0479">Metal-binding</keyword>